<reference evidence="1 2" key="1">
    <citation type="submission" date="2018-05" db="EMBL/GenBank/DDBJ databases">
        <title>Genomic Encyclopedia of Archaeal and Bacterial Type Strains, Phase II (KMG-II): from individual species to whole genera.</title>
        <authorList>
            <person name="Goeker M."/>
        </authorList>
    </citation>
    <scope>NUCLEOTIDE SEQUENCE [LARGE SCALE GENOMIC DNA]</scope>
    <source>
        <strain evidence="1 2">DSM 23514</strain>
    </source>
</reference>
<organism evidence="1 2">
    <name type="scientific">Maribacter polysiphoniae</name>
    <dbReference type="NCBI Taxonomy" id="429344"/>
    <lineage>
        <taxon>Bacteria</taxon>
        <taxon>Pseudomonadati</taxon>
        <taxon>Bacteroidota</taxon>
        <taxon>Flavobacteriia</taxon>
        <taxon>Flavobacteriales</taxon>
        <taxon>Flavobacteriaceae</taxon>
        <taxon>Maribacter</taxon>
    </lineage>
</organism>
<dbReference type="AlphaFoldDB" id="A0A316DW08"/>
<evidence type="ECO:0000313" key="2">
    <source>
        <dbReference type="Proteomes" id="UP000245667"/>
    </source>
</evidence>
<dbReference type="EMBL" id="QGGQ01000007">
    <property type="protein sequence ID" value="PWK22547.1"/>
    <property type="molecule type" value="Genomic_DNA"/>
</dbReference>
<protein>
    <submittedName>
        <fullName evidence="1">Uncharacterized protein</fullName>
    </submittedName>
</protein>
<sequence>MQAGKEIKVIREMNNGKKSIEQGYSLTVIRKLENSVREF</sequence>
<gene>
    <name evidence="1" type="ORF">LX92_03022</name>
</gene>
<evidence type="ECO:0000313" key="1">
    <source>
        <dbReference type="EMBL" id="PWK22547.1"/>
    </source>
</evidence>
<accession>A0A316DW08</accession>
<proteinExistence type="predicted"/>
<name>A0A316DW08_9FLAO</name>
<dbReference type="Proteomes" id="UP000245667">
    <property type="component" value="Unassembled WGS sequence"/>
</dbReference>
<comment type="caution">
    <text evidence="1">The sequence shown here is derived from an EMBL/GenBank/DDBJ whole genome shotgun (WGS) entry which is preliminary data.</text>
</comment>